<name>A0A7X3KX50_9GAMM</name>
<reference evidence="1 2" key="1">
    <citation type="submission" date="2019-12" db="EMBL/GenBank/DDBJ databases">
        <title>Draft genome sequence of Pseudomonas otitidis recovered from a chicken carcass.</title>
        <authorList>
            <person name="Vieira T.R."/>
            <person name="Oliviera E.F.C."/>
            <person name="Silva N.M.V."/>
            <person name="Sambrano G.E."/>
            <person name="Cibulski S.P."/>
            <person name="Cardoso M.R.I."/>
        </authorList>
    </citation>
    <scope>NUCLEOTIDE SEQUENCE [LARGE SCALE GENOMIC DNA]</scope>
    <source>
        <strain evidence="1 2">25_K</strain>
    </source>
</reference>
<dbReference type="Proteomes" id="UP000461288">
    <property type="component" value="Unassembled WGS sequence"/>
</dbReference>
<evidence type="ECO:0000313" key="1">
    <source>
        <dbReference type="EMBL" id="MWK58743.1"/>
    </source>
</evidence>
<comment type="caution">
    <text evidence="1">The sequence shown here is derived from an EMBL/GenBank/DDBJ whole genome shotgun (WGS) entry which is preliminary data.</text>
</comment>
<accession>A0A7X3KX50</accession>
<dbReference type="AlphaFoldDB" id="A0A7X3KX50"/>
<protein>
    <submittedName>
        <fullName evidence="1">Uncharacterized protein</fullName>
    </submittedName>
</protein>
<organism evidence="1 2">
    <name type="scientific">Metapseudomonas otitidis</name>
    <dbReference type="NCBI Taxonomy" id="319939"/>
    <lineage>
        <taxon>Bacteria</taxon>
        <taxon>Pseudomonadati</taxon>
        <taxon>Pseudomonadota</taxon>
        <taxon>Gammaproteobacteria</taxon>
        <taxon>Pseudomonadales</taxon>
        <taxon>Pseudomonadaceae</taxon>
        <taxon>Metapseudomonas</taxon>
    </lineage>
</organism>
<sequence length="99" mass="10638">MSETTTNFYPKGGRCSACRKRLDDCSGLPFEQMPIHRRDGCDAVVICTDFEPATGSSSAPTPPASEQQRAISDEEAVRILLSGGTLVFRVPHPVKGEGV</sequence>
<dbReference type="RefSeq" id="WP_202119794.1">
    <property type="nucleotide sequence ID" value="NZ_WTFN01000068.1"/>
</dbReference>
<gene>
    <name evidence="1" type="ORF">GO594_22400</name>
</gene>
<evidence type="ECO:0000313" key="2">
    <source>
        <dbReference type="Proteomes" id="UP000461288"/>
    </source>
</evidence>
<proteinExistence type="predicted"/>
<dbReference type="EMBL" id="WTFN01000068">
    <property type="protein sequence ID" value="MWK58743.1"/>
    <property type="molecule type" value="Genomic_DNA"/>
</dbReference>